<reference evidence="1" key="2">
    <citation type="submission" date="2021-01" db="EMBL/GenBank/DDBJ databases">
        <authorList>
            <person name="Schikora-Tamarit M.A."/>
        </authorList>
    </citation>
    <scope>NUCLEOTIDE SEQUENCE</scope>
    <source>
        <strain evidence="1">CBS2887</strain>
    </source>
</reference>
<accession>A0A9P8QCN3</accession>
<sequence>MDISLSISAESSNDLVDLMEVIDMDFWEISDSVSSSTSLVNDSISSNPCKTVSSGVRIWENLPNLLDVLSFPVDPNRSASRNKPKPCVGSFCLTGVCCGNGKDGRSLSTGDNKAGDSGFSRAGSVVSSSSSSLFCFTEDLGGKENFLFSSLFKTTAFSLGFSISNSLSILSFSSTLPNPTWNWSKSSGRGILISSDLVLLCCGRLTGEGGADLAAEV</sequence>
<evidence type="ECO:0000313" key="2">
    <source>
        <dbReference type="Proteomes" id="UP000774326"/>
    </source>
</evidence>
<gene>
    <name evidence="1" type="ORF">WICPIJ_001887</name>
</gene>
<organism evidence="1 2">
    <name type="scientific">Wickerhamomyces pijperi</name>
    <name type="common">Yeast</name>
    <name type="synonym">Pichia pijperi</name>
    <dbReference type="NCBI Taxonomy" id="599730"/>
    <lineage>
        <taxon>Eukaryota</taxon>
        <taxon>Fungi</taxon>
        <taxon>Dikarya</taxon>
        <taxon>Ascomycota</taxon>
        <taxon>Saccharomycotina</taxon>
        <taxon>Saccharomycetes</taxon>
        <taxon>Phaffomycetales</taxon>
        <taxon>Wickerhamomycetaceae</taxon>
        <taxon>Wickerhamomyces</taxon>
    </lineage>
</organism>
<reference evidence="1" key="1">
    <citation type="journal article" date="2021" name="Open Biol.">
        <title>Shared evolutionary footprints suggest mitochondrial oxidative damage underlies multiple complex I losses in fungi.</title>
        <authorList>
            <person name="Schikora-Tamarit M.A."/>
            <person name="Marcet-Houben M."/>
            <person name="Nosek J."/>
            <person name="Gabaldon T."/>
        </authorList>
    </citation>
    <scope>NUCLEOTIDE SEQUENCE</scope>
    <source>
        <strain evidence="1">CBS2887</strain>
    </source>
</reference>
<evidence type="ECO:0000313" key="1">
    <source>
        <dbReference type="EMBL" id="KAH3687132.1"/>
    </source>
</evidence>
<proteinExistence type="predicted"/>
<name>A0A9P8QCN3_WICPI</name>
<dbReference type="EMBL" id="JAEUBG010000980">
    <property type="protein sequence ID" value="KAH3687132.1"/>
    <property type="molecule type" value="Genomic_DNA"/>
</dbReference>
<comment type="caution">
    <text evidence="1">The sequence shown here is derived from an EMBL/GenBank/DDBJ whole genome shotgun (WGS) entry which is preliminary data.</text>
</comment>
<dbReference type="AlphaFoldDB" id="A0A9P8QCN3"/>
<keyword evidence="2" id="KW-1185">Reference proteome</keyword>
<protein>
    <submittedName>
        <fullName evidence="1">Uncharacterized protein</fullName>
    </submittedName>
</protein>
<dbReference type="Proteomes" id="UP000774326">
    <property type="component" value="Unassembled WGS sequence"/>
</dbReference>